<dbReference type="InterPro" id="IPR029058">
    <property type="entry name" value="AB_hydrolase_fold"/>
</dbReference>
<dbReference type="Pfam" id="PF20434">
    <property type="entry name" value="BD-FAE"/>
    <property type="match status" value="1"/>
</dbReference>
<dbReference type="OMA" id="AGSCHIM"/>
<dbReference type="EMBL" id="JH687559">
    <property type="protein sequence ID" value="EIN03791.1"/>
    <property type="molecule type" value="Genomic_DNA"/>
</dbReference>
<dbReference type="InterPro" id="IPR050300">
    <property type="entry name" value="GDXG_lipolytic_enzyme"/>
</dbReference>
<name>R7S3J7_PUNST</name>
<protein>
    <submittedName>
        <fullName evidence="3">Alpha/beta-hydrolase</fullName>
    </submittedName>
</protein>
<dbReference type="Gene3D" id="3.40.50.1820">
    <property type="entry name" value="alpha/beta hydrolase"/>
    <property type="match status" value="1"/>
</dbReference>
<dbReference type="RefSeq" id="XP_007389076.1">
    <property type="nucleotide sequence ID" value="XM_007389014.1"/>
</dbReference>
<dbReference type="HOGENOM" id="CLU_012494_8_1_1"/>
<reference evidence="4" key="1">
    <citation type="journal article" date="2012" name="Science">
        <title>The Paleozoic origin of enzymatic lignin decomposition reconstructed from 31 fungal genomes.</title>
        <authorList>
            <person name="Floudas D."/>
            <person name="Binder M."/>
            <person name="Riley R."/>
            <person name="Barry K."/>
            <person name="Blanchette R.A."/>
            <person name="Henrissat B."/>
            <person name="Martinez A.T."/>
            <person name="Otillar R."/>
            <person name="Spatafora J.W."/>
            <person name="Yadav J.S."/>
            <person name="Aerts A."/>
            <person name="Benoit I."/>
            <person name="Boyd A."/>
            <person name="Carlson A."/>
            <person name="Copeland A."/>
            <person name="Coutinho P.M."/>
            <person name="de Vries R.P."/>
            <person name="Ferreira P."/>
            <person name="Findley K."/>
            <person name="Foster B."/>
            <person name="Gaskell J."/>
            <person name="Glotzer D."/>
            <person name="Gorecki P."/>
            <person name="Heitman J."/>
            <person name="Hesse C."/>
            <person name="Hori C."/>
            <person name="Igarashi K."/>
            <person name="Jurgens J.A."/>
            <person name="Kallen N."/>
            <person name="Kersten P."/>
            <person name="Kohler A."/>
            <person name="Kuees U."/>
            <person name="Kumar T.K.A."/>
            <person name="Kuo A."/>
            <person name="LaButti K."/>
            <person name="Larrondo L.F."/>
            <person name="Lindquist E."/>
            <person name="Ling A."/>
            <person name="Lombard V."/>
            <person name="Lucas S."/>
            <person name="Lundell T."/>
            <person name="Martin R."/>
            <person name="McLaughlin D.J."/>
            <person name="Morgenstern I."/>
            <person name="Morin E."/>
            <person name="Murat C."/>
            <person name="Nagy L.G."/>
            <person name="Nolan M."/>
            <person name="Ohm R.A."/>
            <person name="Patyshakuliyeva A."/>
            <person name="Rokas A."/>
            <person name="Ruiz-Duenas F.J."/>
            <person name="Sabat G."/>
            <person name="Salamov A."/>
            <person name="Samejima M."/>
            <person name="Schmutz J."/>
            <person name="Slot J.C."/>
            <person name="St John F."/>
            <person name="Stenlid J."/>
            <person name="Sun H."/>
            <person name="Sun S."/>
            <person name="Syed K."/>
            <person name="Tsang A."/>
            <person name="Wiebenga A."/>
            <person name="Young D."/>
            <person name="Pisabarro A."/>
            <person name="Eastwood D.C."/>
            <person name="Martin F."/>
            <person name="Cullen D."/>
            <person name="Grigoriev I.V."/>
            <person name="Hibbett D.S."/>
        </authorList>
    </citation>
    <scope>NUCLEOTIDE SEQUENCE [LARGE SCALE GENOMIC DNA]</scope>
    <source>
        <strain evidence="4">HHB-11173 SS5</strain>
    </source>
</reference>
<dbReference type="eggNOG" id="ENOG502S68P">
    <property type="taxonomic scope" value="Eukaryota"/>
</dbReference>
<evidence type="ECO:0000313" key="3">
    <source>
        <dbReference type="EMBL" id="EIN03791.1"/>
    </source>
</evidence>
<dbReference type="AlphaFoldDB" id="R7S3J7"/>
<evidence type="ECO:0000259" key="2">
    <source>
        <dbReference type="Pfam" id="PF20434"/>
    </source>
</evidence>
<accession>R7S3J7</accession>
<dbReference type="OrthoDB" id="433474at2759"/>
<keyword evidence="4" id="KW-1185">Reference proteome</keyword>
<keyword evidence="1 3" id="KW-0378">Hydrolase</keyword>
<dbReference type="PANTHER" id="PTHR48081">
    <property type="entry name" value="AB HYDROLASE SUPERFAMILY PROTEIN C4A8.06C"/>
    <property type="match status" value="1"/>
</dbReference>
<dbReference type="Proteomes" id="UP000054196">
    <property type="component" value="Unassembled WGS sequence"/>
</dbReference>
<feature type="domain" description="BD-FAE-like" evidence="2">
    <location>
        <begin position="55"/>
        <end position="164"/>
    </location>
</feature>
<sequence>MDAVRKQTQAECEDVFANLPVTIQALLPAVLAHKDKILSVERKTYQYGGTDRHQLDIYYPPTSSASPRPILFWAYGGGFVSGERVLPESQGLVHTTIGAFFARKGFVVVIPDYRLAPSAQFPAQAEDIRDAILWVIQHASSTLSTPSVKLDAETLVAMGHSAGAVNVATAYLLPEILQGTDIARRTKALVLQSGLYVFEIDGVAPAVPPPVLAQYFGPTELQKKREPLALLRALSDEQVSALPLLLLVDAEKEPQGVVRSEELFRQLWKRRRDESEVLRIVARGHNHISVNWVLGTGDGEEWAEEVAKWLGDTL</sequence>
<dbReference type="SUPFAM" id="SSF53474">
    <property type="entry name" value="alpha/beta-Hydrolases"/>
    <property type="match status" value="1"/>
</dbReference>
<gene>
    <name evidence="3" type="ORF">PUNSTDRAFT_146938</name>
</gene>
<evidence type="ECO:0000256" key="1">
    <source>
        <dbReference type="ARBA" id="ARBA00022801"/>
    </source>
</evidence>
<organism evidence="3 4">
    <name type="scientific">Punctularia strigosozonata (strain HHB-11173)</name>
    <name type="common">White-rot fungus</name>
    <dbReference type="NCBI Taxonomy" id="741275"/>
    <lineage>
        <taxon>Eukaryota</taxon>
        <taxon>Fungi</taxon>
        <taxon>Dikarya</taxon>
        <taxon>Basidiomycota</taxon>
        <taxon>Agaricomycotina</taxon>
        <taxon>Agaricomycetes</taxon>
        <taxon>Corticiales</taxon>
        <taxon>Punctulariaceae</taxon>
        <taxon>Punctularia</taxon>
    </lineage>
</organism>
<evidence type="ECO:0000313" key="4">
    <source>
        <dbReference type="Proteomes" id="UP000054196"/>
    </source>
</evidence>
<dbReference type="GO" id="GO:0016787">
    <property type="term" value="F:hydrolase activity"/>
    <property type="evidence" value="ECO:0007669"/>
    <property type="project" value="UniProtKB-KW"/>
</dbReference>
<proteinExistence type="predicted"/>
<dbReference type="GeneID" id="18881745"/>
<dbReference type="KEGG" id="psq:PUNSTDRAFT_146938"/>
<dbReference type="InterPro" id="IPR049492">
    <property type="entry name" value="BD-FAE-like_dom"/>
</dbReference>